<dbReference type="Proteomes" id="UP000784294">
    <property type="component" value="Unassembled WGS sequence"/>
</dbReference>
<reference evidence="2" key="1">
    <citation type="submission" date="2018-11" db="EMBL/GenBank/DDBJ databases">
        <authorList>
            <consortium name="Pathogen Informatics"/>
        </authorList>
    </citation>
    <scope>NUCLEOTIDE SEQUENCE</scope>
</reference>
<evidence type="ECO:0000256" key="1">
    <source>
        <dbReference type="SAM" id="MobiDB-lite"/>
    </source>
</evidence>
<feature type="region of interest" description="Disordered" evidence="1">
    <location>
        <begin position="1"/>
        <end position="31"/>
    </location>
</feature>
<sequence length="120" mass="13865">MVKLTDDADYEAGETFENIQSPLSEAGNHENYYDRRLRTRLRSSTEPVERDYAAHVRSFLDWLTLGDPRLRGTSGLQPRPRISLINTPRRESNRDSAERELDMLTTRPHCHECPSVTGHK</sequence>
<dbReference type="AlphaFoldDB" id="A0A448XHE8"/>
<keyword evidence="3" id="KW-1185">Reference proteome</keyword>
<organism evidence="2 3">
    <name type="scientific">Protopolystoma xenopodis</name>
    <dbReference type="NCBI Taxonomy" id="117903"/>
    <lineage>
        <taxon>Eukaryota</taxon>
        <taxon>Metazoa</taxon>
        <taxon>Spiralia</taxon>
        <taxon>Lophotrochozoa</taxon>
        <taxon>Platyhelminthes</taxon>
        <taxon>Monogenea</taxon>
        <taxon>Polyopisthocotylea</taxon>
        <taxon>Polystomatidea</taxon>
        <taxon>Polystomatidae</taxon>
        <taxon>Protopolystoma</taxon>
    </lineage>
</organism>
<comment type="caution">
    <text evidence="2">The sequence shown here is derived from an EMBL/GenBank/DDBJ whole genome shotgun (WGS) entry which is preliminary data.</text>
</comment>
<evidence type="ECO:0000313" key="3">
    <source>
        <dbReference type="Proteomes" id="UP000784294"/>
    </source>
</evidence>
<gene>
    <name evidence="2" type="ORF">PXEA_LOCUS30077</name>
</gene>
<name>A0A448XHE8_9PLAT</name>
<protein>
    <submittedName>
        <fullName evidence="2">Uncharacterized protein</fullName>
    </submittedName>
</protein>
<proteinExistence type="predicted"/>
<accession>A0A448XHE8</accession>
<evidence type="ECO:0000313" key="2">
    <source>
        <dbReference type="EMBL" id="VEL36637.1"/>
    </source>
</evidence>
<dbReference type="EMBL" id="CAAALY010252792">
    <property type="protein sequence ID" value="VEL36637.1"/>
    <property type="molecule type" value="Genomic_DNA"/>
</dbReference>